<feature type="transmembrane region" description="Helical" evidence="1">
    <location>
        <begin position="102"/>
        <end position="135"/>
    </location>
</feature>
<evidence type="ECO:0000313" key="2">
    <source>
        <dbReference type="EMBL" id="QBM04849.1"/>
    </source>
</evidence>
<dbReference type="Pfam" id="PF14897">
    <property type="entry name" value="EpsG"/>
    <property type="match status" value="1"/>
</dbReference>
<sequence>MNSLILKKRNFFFFFISIGILFLSIVVANRGPNVDSDYYTYLDYYSYGHQNVEPIFKIVSNIFHHLNNGFIWLLGFYAFFGLLLKTRVFYDFFYKKSFLSFLYMFFMYLVVFFPIWEMTQIRMGLAISLLIYAFVVIDKLWVKILFCLIALLCHYGTSIIIALYFIFHLFSKRKILAFLLSSFVVFIFSQLIVRSNYEVYNVDSYNEVFNPYSFKNLYIFLSSIFVIFICYVNNKYDNINVKMAFISLMLLFLYFIVGSTYPSIAIRYADISLFFSLLSLGLLYQSPYASIYKVVSFIVLIPYFFNIYFLSSPPVVNINFIRVLFNV</sequence>
<feature type="transmembrane region" description="Helical" evidence="1">
    <location>
        <begin position="141"/>
        <end position="166"/>
    </location>
</feature>
<feature type="transmembrane region" description="Helical" evidence="1">
    <location>
        <begin position="70"/>
        <end position="90"/>
    </location>
</feature>
<keyword evidence="1" id="KW-0472">Membrane</keyword>
<feature type="transmembrane region" description="Helical" evidence="1">
    <location>
        <begin position="175"/>
        <end position="193"/>
    </location>
</feature>
<accession>A0A513QCN5</accession>
<name>A0A513QCN5_ACIBA</name>
<evidence type="ECO:0000256" key="1">
    <source>
        <dbReference type="SAM" id="Phobius"/>
    </source>
</evidence>
<feature type="transmembrane region" description="Helical" evidence="1">
    <location>
        <begin position="213"/>
        <end position="232"/>
    </location>
</feature>
<gene>
    <name evidence="2" type="primary">wzy</name>
</gene>
<organism evidence="2">
    <name type="scientific">Acinetobacter baumannii</name>
    <dbReference type="NCBI Taxonomy" id="470"/>
    <lineage>
        <taxon>Bacteria</taxon>
        <taxon>Pseudomonadati</taxon>
        <taxon>Pseudomonadota</taxon>
        <taxon>Gammaproteobacteria</taxon>
        <taxon>Moraxellales</taxon>
        <taxon>Moraxellaceae</taxon>
        <taxon>Acinetobacter</taxon>
        <taxon>Acinetobacter calcoaceticus/baumannii complex</taxon>
    </lineage>
</organism>
<keyword evidence="1" id="KW-0812">Transmembrane</keyword>
<protein>
    <submittedName>
        <fullName evidence="2">Wzy</fullName>
    </submittedName>
</protein>
<keyword evidence="1" id="KW-1133">Transmembrane helix</keyword>
<reference evidence="2" key="1">
    <citation type="submission" date="2019-01" db="EMBL/GenBank/DDBJ databases">
        <authorList>
            <person name="Shneider M.M."/>
            <person name="Popova A.V."/>
            <person name="Shelenkov A.A."/>
            <person name="Mikhailova Y.V."/>
            <person name="Shagin D.A."/>
            <person name="Knirel Y.A."/>
            <person name="Kenyon J."/>
            <person name="Edelstein M.V."/>
        </authorList>
    </citation>
    <scope>NUCLEOTIDE SEQUENCE</scope>
    <source>
        <strain evidence="2">55-66</strain>
    </source>
</reference>
<feature type="transmembrane region" description="Helical" evidence="1">
    <location>
        <begin position="239"/>
        <end position="258"/>
    </location>
</feature>
<feature type="transmembrane region" description="Helical" evidence="1">
    <location>
        <begin position="264"/>
        <end position="284"/>
    </location>
</feature>
<proteinExistence type="predicted"/>
<feature type="transmembrane region" description="Helical" evidence="1">
    <location>
        <begin position="291"/>
        <end position="310"/>
    </location>
</feature>
<dbReference type="InterPro" id="IPR049458">
    <property type="entry name" value="EpsG-like"/>
</dbReference>
<dbReference type="AlphaFoldDB" id="A0A513QCN5"/>
<dbReference type="EMBL" id="MK399432">
    <property type="protein sequence ID" value="QBM04849.1"/>
    <property type="molecule type" value="Genomic_DNA"/>
</dbReference>
<dbReference type="RefSeq" id="WP_023897473.1">
    <property type="nucleotide sequence ID" value="NZ_JARVYI010000011.1"/>
</dbReference>